<accession>A0AAX6M9L8</accession>
<proteinExistence type="inferred from homology"/>
<dbReference type="Pfam" id="PF00144">
    <property type="entry name" value="Beta-lactamase"/>
    <property type="match status" value="1"/>
</dbReference>
<dbReference type="AlphaFoldDB" id="A0AAX6M9L8"/>
<evidence type="ECO:0000259" key="4">
    <source>
        <dbReference type="Pfam" id="PF11954"/>
    </source>
</evidence>
<organism evidence="5 6">
    <name type="scientific">Daldinia eschscholtzii</name>
    <dbReference type="NCBI Taxonomy" id="292717"/>
    <lineage>
        <taxon>Eukaryota</taxon>
        <taxon>Fungi</taxon>
        <taxon>Dikarya</taxon>
        <taxon>Ascomycota</taxon>
        <taxon>Pezizomycotina</taxon>
        <taxon>Sordariomycetes</taxon>
        <taxon>Xylariomycetidae</taxon>
        <taxon>Xylariales</taxon>
        <taxon>Hypoxylaceae</taxon>
        <taxon>Daldinia</taxon>
    </lineage>
</organism>
<evidence type="ECO:0000256" key="2">
    <source>
        <dbReference type="SAM" id="MobiDB-lite"/>
    </source>
</evidence>
<dbReference type="InterPro" id="IPR050491">
    <property type="entry name" value="AmpC-like"/>
</dbReference>
<comment type="caution">
    <text evidence="5">The sequence shown here is derived from an EMBL/GenBank/DDBJ whole genome shotgun (WGS) entry which is preliminary data.</text>
</comment>
<dbReference type="PANTHER" id="PTHR46825:SF9">
    <property type="entry name" value="BETA-LACTAMASE-RELATED DOMAIN-CONTAINING PROTEIN"/>
    <property type="match status" value="1"/>
</dbReference>
<feature type="compositionally biased region" description="Basic and acidic residues" evidence="2">
    <location>
        <begin position="367"/>
        <end position="389"/>
    </location>
</feature>
<keyword evidence="6" id="KW-1185">Reference proteome</keyword>
<reference evidence="5 6" key="1">
    <citation type="journal article" date="2024" name="Front Chem Biol">
        <title>Unveiling the potential of Daldinia eschscholtzii MFLUCC 19-0629 through bioactivity and bioinformatics studies for enhanced sustainable agriculture production.</title>
        <authorList>
            <person name="Brooks S."/>
            <person name="Weaver J.A."/>
            <person name="Klomchit A."/>
            <person name="Alharthi S.A."/>
            <person name="Onlamun T."/>
            <person name="Nurani R."/>
            <person name="Vong T.K."/>
            <person name="Alberti F."/>
            <person name="Greco C."/>
        </authorList>
    </citation>
    <scope>NUCLEOTIDE SEQUENCE [LARGE SCALE GENOMIC DNA]</scope>
    <source>
        <strain evidence="5">MFLUCC 19-0629</strain>
    </source>
</reference>
<dbReference type="InterPro" id="IPR012338">
    <property type="entry name" value="Beta-lactam/transpept-like"/>
</dbReference>
<evidence type="ECO:0000313" key="6">
    <source>
        <dbReference type="Proteomes" id="UP001369815"/>
    </source>
</evidence>
<dbReference type="SUPFAM" id="SSF56601">
    <property type="entry name" value="beta-lactamase/transpeptidase-like"/>
    <property type="match status" value="1"/>
</dbReference>
<feature type="region of interest" description="Disordered" evidence="2">
    <location>
        <begin position="367"/>
        <end position="397"/>
    </location>
</feature>
<feature type="domain" description="Peptidase S12 Pab87-related C-terminal" evidence="4">
    <location>
        <begin position="396"/>
        <end position="493"/>
    </location>
</feature>
<evidence type="ECO:0000313" key="5">
    <source>
        <dbReference type="EMBL" id="KAK6948902.1"/>
    </source>
</evidence>
<evidence type="ECO:0000256" key="1">
    <source>
        <dbReference type="ARBA" id="ARBA00038215"/>
    </source>
</evidence>
<feature type="domain" description="Beta-lactamase-related" evidence="3">
    <location>
        <begin position="10"/>
        <end position="348"/>
    </location>
</feature>
<comment type="similarity">
    <text evidence="1">Belongs to the peptidase S12 family.</text>
</comment>
<dbReference type="EMBL" id="JBANMG010000009">
    <property type="protein sequence ID" value="KAK6948902.1"/>
    <property type="molecule type" value="Genomic_DNA"/>
</dbReference>
<sequence length="502" mass="56618">MDVFHSETFSSKIKELMEEHHIPGFSIAVVHGDQVASTGYGYADVKSSKPCTADTLFDIASSSKSLTAAAVALLVDDDTKYPEVKYEAIMSHLLPDDFVMPKAEYTESVTVEDILSHRSGMPRHDISYMGPRAAKPDDARSITRNLRNLAVAAPLRVKHLYCNMMYTVAAHLVEVKTQQSFSSFLEERFFRPLAMESTSVQPARAREKGFGDRIATGYYWDKEKSTYRGFEPPDCPEGEGAGSIVTSANDFIKWVKALLHHEGPINKEVYKGLVRLRSIANPDAVRLEPFESPGFYAAGLEVYYYRGYTVVGHDGMISGFKSQFFFLPELDFGVAMLANTSSEDESIRNFVRWELINAVLKARGEVSAKGSTDKGEKKQKESDDPKEKEEEQELHPQTTPLSAYVGRYWNPGYHSFTVQIKDEKLFIDASDRSFGFTLTFDHKSDQTKYIAHLEDIYEGEDEELKAEFVFEGDRAVKLGILFEPELEEELIWFCKSEGDMDA</sequence>
<dbReference type="Pfam" id="PF11954">
    <property type="entry name" value="DUF3471"/>
    <property type="match status" value="1"/>
</dbReference>
<name>A0AAX6M9L8_9PEZI</name>
<dbReference type="InterPro" id="IPR001466">
    <property type="entry name" value="Beta-lactam-related"/>
</dbReference>
<dbReference type="Proteomes" id="UP001369815">
    <property type="component" value="Unassembled WGS sequence"/>
</dbReference>
<dbReference type="InterPro" id="IPR021860">
    <property type="entry name" value="Peptidase_S12_Pab87-rel_C"/>
</dbReference>
<gene>
    <name evidence="5" type="ORF">Daesc_008973</name>
</gene>
<dbReference type="Gene3D" id="3.40.710.10">
    <property type="entry name" value="DD-peptidase/beta-lactamase superfamily"/>
    <property type="match status" value="1"/>
</dbReference>
<protein>
    <recommendedName>
        <fullName evidence="7">Beta-lactamase family protein</fullName>
    </recommendedName>
</protein>
<dbReference type="PANTHER" id="PTHR46825">
    <property type="entry name" value="D-ALANYL-D-ALANINE-CARBOXYPEPTIDASE/ENDOPEPTIDASE AMPH"/>
    <property type="match status" value="1"/>
</dbReference>
<evidence type="ECO:0008006" key="7">
    <source>
        <dbReference type="Google" id="ProtNLM"/>
    </source>
</evidence>
<evidence type="ECO:0000259" key="3">
    <source>
        <dbReference type="Pfam" id="PF00144"/>
    </source>
</evidence>